<feature type="compositionally biased region" description="Acidic residues" evidence="6">
    <location>
        <begin position="212"/>
        <end position="221"/>
    </location>
</feature>
<feature type="compositionally biased region" description="Low complexity" evidence="6">
    <location>
        <begin position="135"/>
        <end position="149"/>
    </location>
</feature>
<evidence type="ECO:0000256" key="1">
    <source>
        <dbReference type="ARBA" id="ARBA00022741"/>
    </source>
</evidence>
<evidence type="ECO:0000313" key="9">
    <source>
        <dbReference type="Proteomes" id="UP001224775"/>
    </source>
</evidence>
<comment type="caution">
    <text evidence="8">The sequence shown here is derived from an EMBL/GenBank/DDBJ whole genome shotgun (WGS) entry which is preliminary data.</text>
</comment>
<feature type="compositionally biased region" description="Polar residues" evidence="6">
    <location>
        <begin position="162"/>
        <end position="171"/>
    </location>
</feature>
<dbReference type="Gene3D" id="3.40.50.300">
    <property type="entry name" value="P-loop containing nucleotide triphosphate hydrolases"/>
    <property type="match status" value="1"/>
</dbReference>
<sequence length="450" mass="49570">MEPEDTQSEYPSRSLSSKSTVFDTQSEPPGISYLKVDKIKRRDSSGRSVKSSASSIRPAATVESPTSVCADSRSVVSSSSNASKLDAKLQSSTRSLNNAASSRASKSRDVATAASSKKKDPSLPSSNRSVKSKSSKSAPSSSSNNKLALVPKSKANDPPTKGDSTAYSTMAESLDDEQQKPSPSEFQIIEKKGANRLSTIDSASGNESSDQNYDENDDDQSGDSYTRVSALAFELERALVERRDTLNSQQSDQLVQYDVGNNLVSEGGAETALVSAKERYLATAVDNMGSMVPMDSDIYEAYDHTFVTCPEYLRFRFLYTFLRKNLDKKMMVFFSTSTSARFHAELLKRLRVPVLTMHSRQRREKFISTFFKFSDMKEGILCTTDAAGRDLDVPPSVDFVLQFEPPDDPSEFILRIARISCDSDRIGRSILFLNPGSRDFSSTTLRLLLQ</sequence>
<dbReference type="SMART" id="SM00490">
    <property type="entry name" value="HELICc"/>
    <property type="match status" value="1"/>
</dbReference>
<comment type="function">
    <text evidence="5">RNA helicase.</text>
</comment>
<gene>
    <name evidence="8" type="ORF">QTG54_001105</name>
</gene>
<feature type="compositionally biased region" description="Basic and acidic residues" evidence="6">
    <location>
        <begin position="35"/>
        <end position="45"/>
    </location>
</feature>
<keyword evidence="5 8" id="KW-0347">Helicase</keyword>
<evidence type="ECO:0000259" key="7">
    <source>
        <dbReference type="PROSITE" id="PS51194"/>
    </source>
</evidence>
<dbReference type="CDD" id="cd18787">
    <property type="entry name" value="SF2_C_DEAD"/>
    <property type="match status" value="1"/>
</dbReference>
<feature type="domain" description="Helicase C-terminal" evidence="7">
    <location>
        <begin position="314"/>
        <end position="450"/>
    </location>
</feature>
<dbReference type="InterPro" id="IPR027417">
    <property type="entry name" value="P-loop_NTPase"/>
</dbReference>
<keyword evidence="4 5" id="KW-0694">RNA-binding</keyword>
<evidence type="ECO:0000256" key="2">
    <source>
        <dbReference type="ARBA" id="ARBA00022801"/>
    </source>
</evidence>
<comment type="similarity">
    <text evidence="5">Belongs to the DEAD box helicase family.</text>
</comment>
<dbReference type="Proteomes" id="UP001224775">
    <property type="component" value="Unassembled WGS sequence"/>
</dbReference>
<dbReference type="InterPro" id="IPR001650">
    <property type="entry name" value="Helicase_C-like"/>
</dbReference>
<name>A0AAD8YM69_9STRA</name>
<dbReference type="PANTHER" id="PTHR24031">
    <property type="entry name" value="RNA HELICASE"/>
    <property type="match status" value="1"/>
</dbReference>
<dbReference type="EC" id="3.6.4.13" evidence="5"/>
<accession>A0AAD8YM69</accession>
<dbReference type="PROSITE" id="PS51194">
    <property type="entry name" value="HELICASE_CTER"/>
    <property type="match status" value="1"/>
</dbReference>
<feature type="compositionally biased region" description="Low complexity" evidence="6">
    <location>
        <begin position="67"/>
        <end position="83"/>
    </location>
</feature>
<feature type="compositionally biased region" description="Polar residues" evidence="6">
    <location>
        <begin position="196"/>
        <end position="211"/>
    </location>
</feature>
<dbReference type="GO" id="GO:0005524">
    <property type="term" value="F:ATP binding"/>
    <property type="evidence" value="ECO:0007669"/>
    <property type="project" value="UniProtKB-UniRule"/>
</dbReference>
<dbReference type="Pfam" id="PF00271">
    <property type="entry name" value="Helicase_C"/>
    <property type="match status" value="1"/>
</dbReference>
<evidence type="ECO:0000256" key="3">
    <source>
        <dbReference type="ARBA" id="ARBA00022840"/>
    </source>
</evidence>
<feature type="region of interest" description="Disordered" evidence="6">
    <location>
        <begin position="1"/>
        <end position="223"/>
    </location>
</feature>
<keyword evidence="2 5" id="KW-0378">Hydrolase</keyword>
<organism evidence="8 9">
    <name type="scientific">Skeletonema marinoi</name>
    <dbReference type="NCBI Taxonomy" id="267567"/>
    <lineage>
        <taxon>Eukaryota</taxon>
        <taxon>Sar</taxon>
        <taxon>Stramenopiles</taxon>
        <taxon>Ochrophyta</taxon>
        <taxon>Bacillariophyta</taxon>
        <taxon>Coscinodiscophyceae</taxon>
        <taxon>Thalassiosirophycidae</taxon>
        <taxon>Thalassiosirales</taxon>
        <taxon>Skeletonemataceae</taxon>
        <taxon>Skeletonema</taxon>
        <taxon>Skeletonema marinoi-dohrnii complex</taxon>
    </lineage>
</organism>
<evidence type="ECO:0000256" key="5">
    <source>
        <dbReference type="RuleBase" id="RU365068"/>
    </source>
</evidence>
<dbReference type="GO" id="GO:0003723">
    <property type="term" value="F:RNA binding"/>
    <property type="evidence" value="ECO:0007669"/>
    <property type="project" value="UniProtKB-UniRule"/>
</dbReference>
<dbReference type="SUPFAM" id="SSF52540">
    <property type="entry name" value="P-loop containing nucleoside triphosphate hydrolases"/>
    <property type="match status" value="1"/>
</dbReference>
<dbReference type="EMBL" id="JATAAI010000001">
    <property type="protein sequence ID" value="KAK1749166.1"/>
    <property type="molecule type" value="Genomic_DNA"/>
</dbReference>
<keyword evidence="1 5" id="KW-0547">Nucleotide-binding</keyword>
<feature type="compositionally biased region" description="Polar residues" evidence="6">
    <location>
        <begin position="8"/>
        <end position="27"/>
    </location>
</feature>
<protein>
    <recommendedName>
        <fullName evidence="5">ATP-dependent RNA helicase</fullName>
        <ecNumber evidence="5">3.6.4.13</ecNumber>
    </recommendedName>
</protein>
<feature type="compositionally biased region" description="Low complexity" evidence="6">
    <location>
        <begin position="91"/>
        <end position="104"/>
    </location>
</feature>
<dbReference type="GO" id="GO:0003724">
    <property type="term" value="F:RNA helicase activity"/>
    <property type="evidence" value="ECO:0007669"/>
    <property type="project" value="UniProtKB-EC"/>
</dbReference>
<keyword evidence="3 5" id="KW-0067">ATP-binding</keyword>
<feature type="compositionally biased region" description="Low complexity" evidence="6">
    <location>
        <begin position="46"/>
        <end position="57"/>
    </location>
</feature>
<dbReference type="AlphaFoldDB" id="A0AAD8YM69"/>
<evidence type="ECO:0000313" key="8">
    <source>
        <dbReference type="EMBL" id="KAK1749166.1"/>
    </source>
</evidence>
<comment type="catalytic activity">
    <reaction evidence="5">
        <text>ATP + H2O = ADP + phosphate + H(+)</text>
        <dbReference type="Rhea" id="RHEA:13065"/>
        <dbReference type="ChEBI" id="CHEBI:15377"/>
        <dbReference type="ChEBI" id="CHEBI:15378"/>
        <dbReference type="ChEBI" id="CHEBI:30616"/>
        <dbReference type="ChEBI" id="CHEBI:43474"/>
        <dbReference type="ChEBI" id="CHEBI:456216"/>
        <dbReference type="EC" id="3.6.4.13"/>
    </reaction>
</comment>
<evidence type="ECO:0000256" key="6">
    <source>
        <dbReference type="SAM" id="MobiDB-lite"/>
    </source>
</evidence>
<evidence type="ECO:0000256" key="4">
    <source>
        <dbReference type="ARBA" id="ARBA00022884"/>
    </source>
</evidence>
<dbReference type="GO" id="GO:0016787">
    <property type="term" value="F:hydrolase activity"/>
    <property type="evidence" value="ECO:0007669"/>
    <property type="project" value="UniProtKB-KW"/>
</dbReference>
<proteinExistence type="inferred from homology"/>
<keyword evidence="9" id="KW-1185">Reference proteome</keyword>
<reference evidence="8" key="1">
    <citation type="submission" date="2023-06" db="EMBL/GenBank/DDBJ databases">
        <title>Survivors Of The Sea: Transcriptome response of Skeletonema marinoi to long-term dormancy.</title>
        <authorList>
            <person name="Pinder M.I.M."/>
            <person name="Kourtchenko O."/>
            <person name="Robertson E.K."/>
            <person name="Larsson T."/>
            <person name="Maumus F."/>
            <person name="Osuna-Cruz C.M."/>
            <person name="Vancaester E."/>
            <person name="Stenow R."/>
            <person name="Vandepoele K."/>
            <person name="Ploug H."/>
            <person name="Bruchert V."/>
            <person name="Godhe A."/>
            <person name="Topel M."/>
        </authorList>
    </citation>
    <scope>NUCLEOTIDE SEQUENCE</scope>
    <source>
        <strain evidence="8">R05AC</strain>
    </source>
</reference>
<comment type="domain">
    <text evidence="5">The Q motif is unique to and characteristic of the DEAD box family of RNA helicases and controls ATP binding and hydrolysis.</text>
</comment>